<evidence type="ECO:0000313" key="3">
    <source>
        <dbReference type="Proteomes" id="UP000324585"/>
    </source>
</evidence>
<dbReference type="InterPro" id="IPR050723">
    <property type="entry name" value="CFA/CMAS"/>
</dbReference>
<dbReference type="EMBL" id="VRMN01000001">
    <property type="protein sequence ID" value="KAA8497815.1"/>
    <property type="molecule type" value="Genomic_DNA"/>
</dbReference>
<dbReference type="InterPro" id="IPR029063">
    <property type="entry name" value="SAM-dependent_MTases_sf"/>
</dbReference>
<dbReference type="GO" id="GO:0032259">
    <property type="term" value="P:methylation"/>
    <property type="evidence" value="ECO:0007669"/>
    <property type="project" value="UniProtKB-KW"/>
</dbReference>
<dbReference type="Proteomes" id="UP000324585">
    <property type="component" value="Unassembled WGS sequence"/>
</dbReference>
<dbReference type="Pfam" id="PF01593">
    <property type="entry name" value="Amino_oxidase"/>
    <property type="match status" value="1"/>
</dbReference>
<keyword evidence="2" id="KW-0808">Transferase</keyword>
<dbReference type="GO" id="GO:0016491">
    <property type="term" value="F:oxidoreductase activity"/>
    <property type="evidence" value="ECO:0007669"/>
    <property type="project" value="InterPro"/>
</dbReference>
<dbReference type="Gene3D" id="3.40.50.150">
    <property type="entry name" value="Vaccinia Virus protein VP39"/>
    <property type="match status" value="1"/>
</dbReference>
<sequence>MGTDQAAAGPVVGRKLRVAVIGSGVSGLAAAWHLQVHGGAQVTLIERAARLGGHANTQSMQVGLPGGAAVPVDTGFIVYNELTYPNLVQWFARLGVETEASEMSLSVSVRSGDLADRRIMEWSSRGLQGLLVQWKNLFRPSFYLMLFDMLRFNRQVVRVLRLFDTGRLSMDEVPTLREFLVRGRYSKPFIEWYLLPTIAAVWSCSYSIAADFPVVTLFRFFHNHRFAQIFGRPQWRTVTNRSRAYVDRVGQELDKAQAEILLSTRVVGIAPSGAGDTSICVKLAASNALDSNGLPPAGTRELTFDRVVVATHAPTALSLLATHKEFTRARGALAAFQVSRNKIVIHTDQSFLPVKRHAWSSWNVLHEGNLESNICVTYWNNRLQNLPADTMNVLETLNPIRPIDASKVLMELEYDHPQYTVAAVRAQKALLDAQGEHGVYYCGAYTRYGFHEDGLISGLSVAQQICGVSVPWDTGYEYNREQDKVVRKLVCDASADVRDRMSSGSSLLRFCRSSVRSFMRSFIFVGRLTIVEEDCSFSCGQPLAQLESEDPDAARHVILRIVRPLDFYVRILTSADIGLAEAYIYGDFEVVGGSRQLTHLFELLISNRDQHASAGTAKSPFLSVVGSLVNSLVHLLWKRNTVSGSRKNIAAHYDLSNDLFSMFLGDSWTYSCALFEADSTGLTSDELDVAQYRKVDMILDKLCLNSEMHLLEIGCGWGTLAIRAAERFRCRVTGVTLSVEQLELANKRIEVAGLSHLIDLRLCDYRLLHGETFDRIVSVEMLEAVGHEFLGEFFGNVQRLLKPRVGVAVIQVITTPEVRYDAYRTSADFISKHIFPGCCCPSFAAMVEALNRSAPELTVEHVENIGIHYARTLDEWCARFMKNKDHIKALEGGRFDDDFIRKWEYYFRYCEAGFATRTLGDLQITLTYPGNTAVLGKGIKQL</sequence>
<keyword evidence="2" id="KW-0489">Methyltransferase</keyword>
<dbReference type="Gene3D" id="3.50.50.60">
    <property type="entry name" value="FAD/NAD(P)-binding domain"/>
    <property type="match status" value="1"/>
</dbReference>
<dbReference type="InterPro" id="IPR036188">
    <property type="entry name" value="FAD/NAD-bd_sf"/>
</dbReference>
<reference evidence="3" key="1">
    <citation type="journal article" date="2019" name="Nat. Commun.">
        <title>Expansion of phycobilisome linker gene families in mesophilic red algae.</title>
        <authorList>
            <person name="Lee J."/>
            <person name="Kim D."/>
            <person name="Bhattacharya D."/>
            <person name="Yoon H.S."/>
        </authorList>
    </citation>
    <scope>NUCLEOTIDE SEQUENCE [LARGE SCALE GENOMIC DNA]</scope>
    <source>
        <strain evidence="3">CCMP 1328</strain>
    </source>
</reference>
<comment type="caution">
    <text evidence="2">The sequence shown here is derived from an EMBL/GenBank/DDBJ whole genome shotgun (WGS) entry which is preliminary data.</text>
</comment>
<feature type="domain" description="Amine oxidase" evidence="1">
    <location>
        <begin position="25"/>
        <end position="353"/>
    </location>
</feature>
<protein>
    <submittedName>
        <fullName evidence="2">Tuberculostearic acid methyltransferase UfaA1</fullName>
    </submittedName>
</protein>
<dbReference type="CDD" id="cd02440">
    <property type="entry name" value="AdoMet_MTases"/>
    <property type="match status" value="1"/>
</dbReference>
<proteinExistence type="predicted"/>
<evidence type="ECO:0000259" key="1">
    <source>
        <dbReference type="Pfam" id="PF01593"/>
    </source>
</evidence>
<dbReference type="AlphaFoldDB" id="A0A5J4Z3E6"/>
<dbReference type="InterPro" id="IPR002937">
    <property type="entry name" value="Amino_oxidase"/>
</dbReference>
<dbReference type="PANTHER" id="PTHR43667:SF2">
    <property type="entry name" value="FATTY ACID C-METHYL TRANSFERASE"/>
    <property type="match status" value="1"/>
</dbReference>
<name>A0A5J4Z3E6_PORPP</name>
<dbReference type="OrthoDB" id="5977668at2759"/>
<organism evidence="2 3">
    <name type="scientific">Porphyridium purpureum</name>
    <name type="common">Red alga</name>
    <name type="synonym">Porphyridium cruentum</name>
    <dbReference type="NCBI Taxonomy" id="35688"/>
    <lineage>
        <taxon>Eukaryota</taxon>
        <taxon>Rhodophyta</taxon>
        <taxon>Bangiophyceae</taxon>
        <taxon>Porphyridiales</taxon>
        <taxon>Porphyridiaceae</taxon>
        <taxon>Porphyridium</taxon>
    </lineage>
</organism>
<dbReference type="GO" id="GO:0008168">
    <property type="term" value="F:methyltransferase activity"/>
    <property type="evidence" value="ECO:0007669"/>
    <property type="project" value="UniProtKB-KW"/>
</dbReference>
<dbReference type="Pfam" id="PF02353">
    <property type="entry name" value="CMAS"/>
    <property type="match status" value="1"/>
</dbReference>
<gene>
    <name evidence="2" type="ORF">FVE85_5400</name>
</gene>
<dbReference type="SUPFAM" id="SSF51905">
    <property type="entry name" value="FAD/NAD(P)-binding domain"/>
    <property type="match status" value="1"/>
</dbReference>
<dbReference type="PANTHER" id="PTHR43667">
    <property type="entry name" value="CYCLOPROPANE-FATTY-ACYL-PHOSPHOLIPID SYNTHASE"/>
    <property type="match status" value="1"/>
</dbReference>
<keyword evidence="3" id="KW-1185">Reference proteome</keyword>
<dbReference type="PRINTS" id="PR00419">
    <property type="entry name" value="ADXRDTASE"/>
</dbReference>
<evidence type="ECO:0000313" key="2">
    <source>
        <dbReference type="EMBL" id="KAA8497815.1"/>
    </source>
</evidence>
<dbReference type="OMA" id="RSHCYVK"/>
<dbReference type="SUPFAM" id="SSF53335">
    <property type="entry name" value="S-adenosyl-L-methionine-dependent methyltransferases"/>
    <property type="match status" value="1"/>
</dbReference>
<accession>A0A5J4Z3E6</accession>